<name>A8MGH6_ALKOO</name>
<proteinExistence type="predicted"/>
<organism evidence="2 3">
    <name type="scientific">Alkaliphilus oremlandii (strain OhILAs)</name>
    <name type="common">Clostridium oremlandii (strain OhILAs)</name>
    <dbReference type="NCBI Taxonomy" id="350688"/>
    <lineage>
        <taxon>Bacteria</taxon>
        <taxon>Bacillati</taxon>
        <taxon>Bacillota</taxon>
        <taxon>Clostridia</taxon>
        <taxon>Peptostreptococcales</taxon>
        <taxon>Natronincolaceae</taxon>
        <taxon>Alkaliphilus</taxon>
    </lineage>
</organism>
<dbReference type="HOGENOM" id="CLU_168956_0_0_9"/>
<evidence type="ECO:0000313" key="3">
    <source>
        <dbReference type="Proteomes" id="UP000000269"/>
    </source>
</evidence>
<reference evidence="3" key="1">
    <citation type="submission" date="2007-10" db="EMBL/GenBank/DDBJ databases">
        <title>Complete genome of Alkaliphilus oremlandii OhILAs.</title>
        <authorList>
            <person name="Copeland A."/>
            <person name="Lucas S."/>
            <person name="Lapidus A."/>
            <person name="Barry K."/>
            <person name="Detter J.C."/>
            <person name="Glavina del Rio T."/>
            <person name="Hammon N."/>
            <person name="Israni S."/>
            <person name="Dalin E."/>
            <person name="Tice H."/>
            <person name="Pitluck S."/>
            <person name="Chain P."/>
            <person name="Malfatti S."/>
            <person name="Shin M."/>
            <person name="Vergez L."/>
            <person name="Schmutz J."/>
            <person name="Larimer F."/>
            <person name="Land M."/>
            <person name="Hauser L."/>
            <person name="Kyrpides N."/>
            <person name="Mikhailova N."/>
            <person name="Stolz J.F."/>
            <person name="Dawson A."/>
            <person name="Fisher E."/>
            <person name="Crable B."/>
            <person name="Perera E."/>
            <person name="Lisak J."/>
            <person name="Ranganathan M."/>
            <person name="Basu P."/>
            <person name="Richardson P."/>
        </authorList>
    </citation>
    <scope>NUCLEOTIDE SEQUENCE [LARGE SCALE GENOMIC DNA]</scope>
    <source>
        <strain evidence="3">OhILAs</strain>
    </source>
</reference>
<dbReference type="Proteomes" id="UP000000269">
    <property type="component" value="Chromosome"/>
</dbReference>
<dbReference type="AlphaFoldDB" id="A8MGH6"/>
<keyword evidence="1" id="KW-0812">Transmembrane</keyword>
<dbReference type="STRING" id="350688.Clos_1659"/>
<sequence>MDIILYLFIIVVGAYIGSKKLLSDSIMKKLDRIQTFSLLLLLFIMGISIGMDREVVNSFGSIGLKALVLALFSVGFSILGVKVISGKVINAKEEREESDY</sequence>
<accession>A8MGH6</accession>
<keyword evidence="3" id="KW-1185">Reference proteome</keyword>
<keyword evidence="1" id="KW-0472">Membrane</keyword>
<feature type="transmembrane region" description="Helical" evidence="1">
    <location>
        <begin position="63"/>
        <end position="85"/>
    </location>
</feature>
<evidence type="ECO:0000256" key="1">
    <source>
        <dbReference type="SAM" id="Phobius"/>
    </source>
</evidence>
<dbReference type="RefSeq" id="WP_012159511.1">
    <property type="nucleotide sequence ID" value="NC_009922.1"/>
</dbReference>
<dbReference type="eggNOG" id="ENOG5033AP9">
    <property type="taxonomic scope" value="Bacteria"/>
</dbReference>
<dbReference type="GO" id="GO:0015661">
    <property type="term" value="F:L-lysine efflux transmembrane transporter activity"/>
    <property type="evidence" value="ECO:0007669"/>
    <property type="project" value="InterPro"/>
</dbReference>
<evidence type="ECO:0000313" key="2">
    <source>
        <dbReference type="EMBL" id="ABW19199.1"/>
    </source>
</evidence>
<dbReference type="Pfam" id="PF03956">
    <property type="entry name" value="Lys_export"/>
    <property type="match status" value="1"/>
</dbReference>
<feature type="transmembrane region" description="Helical" evidence="1">
    <location>
        <begin position="34"/>
        <end position="51"/>
    </location>
</feature>
<dbReference type="EMBL" id="CP000853">
    <property type="protein sequence ID" value="ABW19199.1"/>
    <property type="molecule type" value="Genomic_DNA"/>
</dbReference>
<dbReference type="InterPro" id="IPR005642">
    <property type="entry name" value="LysO"/>
</dbReference>
<evidence type="ECO:0008006" key="4">
    <source>
        <dbReference type="Google" id="ProtNLM"/>
    </source>
</evidence>
<dbReference type="OrthoDB" id="1958093at2"/>
<protein>
    <recommendedName>
        <fullName evidence="4">DUF340 domain-containing protein</fullName>
    </recommendedName>
</protein>
<gene>
    <name evidence="2" type="ordered locus">Clos_1659</name>
</gene>
<dbReference type="KEGG" id="aoe:Clos_1659"/>
<keyword evidence="1" id="KW-1133">Transmembrane helix</keyword>
<feature type="transmembrane region" description="Helical" evidence="1">
    <location>
        <begin position="6"/>
        <end position="22"/>
    </location>
</feature>